<evidence type="ECO:0008006" key="3">
    <source>
        <dbReference type="Google" id="ProtNLM"/>
    </source>
</evidence>
<evidence type="ECO:0000313" key="2">
    <source>
        <dbReference type="Proteomes" id="UP001595613"/>
    </source>
</evidence>
<dbReference type="RefSeq" id="WP_380098213.1">
    <property type="nucleotide sequence ID" value="NZ_JBHRYD010000015.1"/>
</dbReference>
<gene>
    <name evidence="1" type="ORF">ACFOOL_15450</name>
</gene>
<name>A0ABV7X4J7_9HYPH</name>
<sequence>MIRLLLWLLGGVLLGGAIHIVTILTLPLLAEETTWTRIAALEARNSVLVLPQVQPGEPNPLQLDPELTYGLCQVDLAEGPVYLSGTLPDAFWSVAVFDAAGIVTYSTTNRDGIGQTVELGLFNAAQTRLLARQQIDIAEGLLVVEAQSDELFILVRLSPPHEVMRPRFEQELARLRCGPRPG</sequence>
<keyword evidence="2" id="KW-1185">Reference proteome</keyword>
<reference evidence="2" key="1">
    <citation type="journal article" date="2019" name="Int. J. Syst. Evol. Microbiol.">
        <title>The Global Catalogue of Microorganisms (GCM) 10K type strain sequencing project: providing services to taxonomists for standard genome sequencing and annotation.</title>
        <authorList>
            <consortium name="The Broad Institute Genomics Platform"/>
            <consortium name="The Broad Institute Genome Sequencing Center for Infectious Disease"/>
            <person name="Wu L."/>
            <person name="Ma J."/>
        </authorList>
    </citation>
    <scope>NUCLEOTIDE SEQUENCE [LARGE SCALE GENOMIC DNA]</scope>
    <source>
        <strain evidence="2">KCTC 42281</strain>
    </source>
</reference>
<evidence type="ECO:0000313" key="1">
    <source>
        <dbReference type="EMBL" id="MFC3706147.1"/>
    </source>
</evidence>
<organism evidence="1 2">
    <name type="scientific">Devosia honganensis</name>
    <dbReference type="NCBI Taxonomy" id="1610527"/>
    <lineage>
        <taxon>Bacteria</taxon>
        <taxon>Pseudomonadati</taxon>
        <taxon>Pseudomonadota</taxon>
        <taxon>Alphaproteobacteria</taxon>
        <taxon>Hyphomicrobiales</taxon>
        <taxon>Devosiaceae</taxon>
        <taxon>Devosia</taxon>
    </lineage>
</organism>
<comment type="caution">
    <text evidence="1">The sequence shown here is derived from an EMBL/GenBank/DDBJ whole genome shotgun (WGS) entry which is preliminary data.</text>
</comment>
<accession>A0ABV7X4J7</accession>
<dbReference type="EMBL" id="JBHRYD010000015">
    <property type="protein sequence ID" value="MFC3706147.1"/>
    <property type="molecule type" value="Genomic_DNA"/>
</dbReference>
<dbReference type="Proteomes" id="UP001595613">
    <property type="component" value="Unassembled WGS sequence"/>
</dbReference>
<protein>
    <recommendedName>
        <fullName evidence="3">DUF1254 domain-containing protein</fullName>
    </recommendedName>
</protein>
<proteinExistence type="predicted"/>